<dbReference type="OrthoDB" id="4869960at2759"/>
<dbReference type="PROSITE" id="PS50082">
    <property type="entry name" value="WD_REPEATS_2"/>
    <property type="match status" value="1"/>
</dbReference>
<dbReference type="PANTHER" id="PTHR15574">
    <property type="entry name" value="WD REPEAT DOMAIN-CONTAINING FAMILY"/>
    <property type="match status" value="1"/>
</dbReference>
<keyword evidence="1 3" id="KW-0853">WD repeat</keyword>
<sequence>MRDASPESPSITCSESDSDDDLILRPPRLRRRHRRRESEETRRPRPPSVTESRLRELFLARREAREKGEIREKGEMQLDNIDMPEVKMVYKGHRNSRTMIKQANFWGSNFVLSGSDCGHIFIWDQHTAELVMLLEGDRHVVNCVQPHPFDHWLATSGIDYDVKLWSPTAEMASVPDDAAEVMRINELMLDETRDTITVPPSFMLRMLASLNHLREERRRSRESPSSSDSTEDES</sequence>
<evidence type="ECO:0000313" key="6">
    <source>
        <dbReference type="RefSeq" id="XP_022087584.1"/>
    </source>
</evidence>
<dbReference type="SUPFAM" id="SSF50978">
    <property type="entry name" value="WD40 repeat-like"/>
    <property type="match status" value="1"/>
</dbReference>
<feature type="region of interest" description="Disordered" evidence="4">
    <location>
        <begin position="1"/>
        <end position="51"/>
    </location>
</feature>
<dbReference type="GO" id="GO:0005737">
    <property type="term" value="C:cytoplasm"/>
    <property type="evidence" value="ECO:0007669"/>
    <property type="project" value="TreeGrafter"/>
</dbReference>
<dbReference type="InterPro" id="IPR036322">
    <property type="entry name" value="WD40_repeat_dom_sf"/>
</dbReference>
<feature type="repeat" description="WD" evidence="3">
    <location>
        <begin position="134"/>
        <end position="166"/>
    </location>
</feature>
<keyword evidence="5" id="KW-1185">Reference proteome</keyword>
<dbReference type="SMART" id="SM00320">
    <property type="entry name" value="WD40"/>
    <property type="match status" value="2"/>
</dbReference>
<dbReference type="Pfam" id="PF00400">
    <property type="entry name" value="WD40"/>
    <property type="match status" value="2"/>
</dbReference>
<keyword evidence="2" id="KW-0677">Repeat</keyword>
<accession>A0A8B7Y329</accession>
<evidence type="ECO:0000313" key="5">
    <source>
        <dbReference type="Proteomes" id="UP000694845"/>
    </source>
</evidence>
<dbReference type="Proteomes" id="UP000694845">
    <property type="component" value="Unplaced"/>
</dbReference>
<evidence type="ECO:0000256" key="4">
    <source>
        <dbReference type="SAM" id="MobiDB-lite"/>
    </source>
</evidence>
<evidence type="ECO:0000256" key="1">
    <source>
        <dbReference type="ARBA" id="ARBA00022574"/>
    </source>
</evidence>
<dbReference type="GO" id="GO:0080008">
    <property type="term" value="C:Cul4-RING E3 ubiquitin ligase complex"/>
    <property type="evidence" value="ECO:0007669"/>
    <property type="project" value="TreeGrafter"/>
</dbReference>
<name>A0A8B7Y329_ACAPL</name>
<feature type="region of interest" description="Disordered" evidence="4">
    <location>
        <begin position="215"/>
        <end position="234"/>
    </location>
</feature>
<dbReference type="InterPro" id="IPR045151">
    <property type="entry name" value="DCAF8"/>
</dbReference>
<gene>
    <name evidence="6" type="primary">LOC110977611</name>
</gene>
<dbReference type="AlphaFoldDB" id="A0A8B7Y329"/>
<dbReference type="InterPro" id="IPR015943">
    <property type="entry name" value="WD40/YVTN_repeat-like_dom_sf"/>
</dbReference>
<protein>
    <submittedName>
        <fullName evidence="6">DDB1- and CUL4-associated factor 6-like</fullName>
    </submittedName>
</protein>
<dbReference type="GO" id="GO:0045944">
    <property type="term" value="P:positive regulation of transcription by RNA polymerase II"/>
    <property type="evidence" value="ECO:0007669"/>
    <property type="project" value="TreeGrafter"/>
</dbReference>
<dbReference type="PANTHER" id="PTHR15574:SF39">
    <property type="entry name" value="DDB1- AND CUL4-ASSOCIATED FACTOR 6"/>
    <property type="match status" value="1"/>
</dbReference>
<evidence type="ECO:0000256" key="2">
    <source>
        <dbReference type="ARBA" id="ARBA00022737"/>
    </source>
</evidence>
<dbReference type="Gene3D" id="2.130.10.10">
    <property type="entry name" value="YVTN repeat-like/Quinoprotein amine dehydrogenase"/>
    <property type="match status" value="1"/>
</dbReference>
<dbReference type="GeneID" id="110977611"/>
<dbReference type="KEGG" id="aplc:110977611"/>
<reference evidence="6" key="1">
    <citation type="submission" date="2025-08" db="UniProtKB">
        <authorList>
            <consortium name="RefSeq"/>
        </authorList>
    </citation>
    <scope>IDENTIFICATION</scope>
</reference>
<organism evidence="5 6">
    <name type="scientific">Acanthaster planci</name>
    <name type="common">Crown-of-thorns starfish</name>
    <dbReference type="NCBI Taxonomy" id="133434"/>
    <lineage>
        <taxon>Eukaryota</taxon>
        <taxon>Metazoa</taxon>
        <taxon>Echinodermata</taxon>
        <taxon>Eleutherozoa</taxon>
        <taxon>Asterozoa</taxon>
        <taxon>Asteroidea</taxon>
        <taxon>Valvatacea</taxon>
        <taxon>Valvatida</taxon>
        <taxon>Acanthasteridae</taxon>
        <taxon>Acanthaster</taxon>
    </lineage>
</organism>
<dbReference type="RefSeq" id="XP_022087584.1">
    <property type="nucleotide sequence ID" value="XM_022231892.1"/>
</dbReference>
<dbReference type="InterPro" id="IPR001680">
    <property type="entry name" value="WD40_rpt"/>
</dbReference>
<proteinExistence type="predicted"/>
<evidence type="ECO:0000256" key="3">
    <source>
        <dbReference type="PROSITE-ProRule" id="PRU00221"/>
    </source>
</evidence>